<feature type="transmembrane region" description="Helical" evidence="5">
    <location>
        <begin position="170"/>
        <end position="190"/>
    </location>
</feature>
<dbReference type="PIRSF" id="PIRSF006648">
    <property type="entry name" value="DrrB"/>
    <property type="match status" value="1"/>
</dbReference>
<evidence type="ECO:0000256" key="1">
    <source>
        <dbReference type="ARBA" id="ARBA00004141"/>
    </source>
</evidence>
<evidence type="ECO:0000256" key="5">
    <source>
        <dbReference type="SAM" id="Phobius"/>
    </source>
</evidence>
<dbReference type="PANTHER" id="PTHR43229">
    <property type="entry name" value="NODULATION PROTEIN J"/>
    <property type="match status" value="1"/>
</dbReference>
<dbReference type="Pfam" id="PF01061">
    <property type="entry name" value="ABC2_membrane"/>
    <property type="match status" value="1"/>
</dbReference>
<protein>
    <submittedName>
        <fullName evidence="7">ABC-2 type transport system permease protein</fullName>
    </submittedName>
</protein>
<dbReference type="InterPro" id="IPR013525">
    <property type="entry name" value="ABC2_TM"/>
</dbReference>
<organism evidence="7 8">
    <name type="scientific">Paenibacillus cellulosilyticus</name>
    <dbReference type="NCBI Taxonomy" id="375489"/>
    <lineage>
        <taxon>Bacteria</taxon>
        <taxon>Bacillati</taxon>
        <taxon>Bacillota</taxon>
        <taxon>Bacilli</taxon>
        <taxon>Bacillales</taxon>
        <taxon>Paenibacillaceae</taxon>
        <taxon>Paenibacillus</taxon>
    </lineage>
</organism>
<dbReference type="GO" id="GO:0140359">
    <property type="term" value="F:ABC-type transporter activity"/>
    <property type="evidence" value="ECO:0007669"/>
    <property type="project" value="InterPro"/>
</dbReference>
<reference evidence="7 8" key="1">
    <citation type="submission" date="2018-05" db="EMBL/GenBank/DDBJ databases">
        <title>Genomic Encyclopedia of Type Strains, Phase III (KMG-III): the genomes of soil and plant-associated and newly described type strains.</title>
        <authorList>
            <person name="Whitman W."/>
        </authorList>
    </citation>
    <scope>NUCLEOTIDE SEQUENCE [LARGE SCALE GENOMIC DNA]</scope>
    <source>
        <strain evidence="7 8">CECT 5696</strain>
    </source>
</reference>
<dbReference type="Proteomes" id="UP000246635">
    <property type="component" value="Unassembled WGS sequence"/>
</dbReference>
<accession>A0A2V2YVY9</accession>
<comment type="caution">
    <text evidence="7">The sequence shown here is derived from an EMBL/GenBank/DDBJ whole genome shotgun (WGS) entry which is preliminary data.</text>
</comment>
<dbReference type="PANTHER" id="PTHR43229:SF6">
    <property type="entry name" value="ABC-TYPE MULTIDRUG TRANSPORT SYSTEM, PERMEASE COMPONENT"/>
    <property type="match status" value="1"/>
</dbReference>
<feature type="transmembrane region" description="Helical" evidence="5">
    <location>
        <begin position="226"/>
        <end position="247"/>
    </location>
</feature>
<keyword evidence="4 5" id="KW-0472">Membrane</keyword>
<dbReference type="GO" id="GO:0043190">
    <property type="term" value="C:ATP-binding cassette (ABC) transporter complex"/>
    <property type="evidence" value="ECO:0007669"/>
    <property type="project" value="InterPro"/>
</dbReference>
<proteinExistence type="predicted"/>
<evidence type="ECO:0000313" key="7">
    <source>
        <dbReference type="EMBL" id="PWW05597.1"/>
    </source>
</evidence>
<keyword evidence="8" id="KW-1185">Reference proteome</keyword>
<feature type="transmembrane region" description="Helical" evidence="5">
    <location>
        <begin position="28"/>
        <end position="47"/>
    </location>
</feature>
<name>A0A2V2YVY9_9BACL</name>
<sequence length="253" mass="28129">MNMDTSIRRAALAQLKSELLRTMRNKRFVFFTIIMPIAFYFIFTSSMDGDLTVGGIDWAAYYLMSMSAYGVVGSGITTLSQKFSRERSQGWSRLLRITPLPSWAFVLSKVIAQGLINLCMIIILFIIASAVKGVELSAAQWIESGLWIWFGSFSFMALGTLVGTIRNSDVVQVVGMIVYLGMSMLGGLWFPVESMSDTMRAIAHAMPTYWLGHGAWNLIGGEAFDWNGVFVLGAYVIGFVILSSYIMRKQEAV</sequence>
<feature type="domain" description="ABC-2 type transporter transmembrane" evidence="6">
    <location>
        <begin position="15"/>
        <end position="213"/>
    </location>
</feature>
<evidence type="ECO:0000256" key="3">
    <source>
        <dbReference type="ARBA" id="ARBA00022989"/>
    </source>
</evidence>
<comment type="subcellular location">
    <subcellularLocation>
        <location evidence="1">Membrane</location>
        <topology evidence="1">Multi-pass membrane protein</topology>
    </subcellularLocation>
</comment>
<dbReference type="EMBL" id="QGTQ01000004">
    <property type="protein sequence ID" value="PWW05597.1"/>
    <property type="molecule type" value="Genomic_DNA"/>
</dbReference>
<feature type="transmembrane region" description="Helical" evidence="5">
    <location>
        <begin position="100"/>
        <end position="126"/>
    </location>
</feature>
<feature type="transmembrane region" description="Helical" evidence="5">
    <location>
        <begin position="146"/>
        <end position="163"/>
    </location>
</feature>
<evidence type="ECO:0000313" key="8">
    <source>
        <dbReference type="Proteomes" id="UP000246635"/>
    </source>
</evidence>
<evidence type="ECO:0000256" key="4">
    <source>
        <dbReference type="ARBA" id="ARBA00023136"/>
    </source>
</evidence>
<feature type="transmembrane region" description="Helical" evidence="5">
    <location>
        <begin position="59"/>
        <end position="79"/>
    </location>
</feature>
<evidence type="ECO:0000259" key="6">
    <source>
        <dbReference type="Pfam" id="PF01061"/>
    </source>
</evidence>
<dbReference type="AlphaFoldDB" id="A0A2V2YVY9"/>
<dbReference type="InterPro" id="IPR051784">
    <property type="entry name" value="Nod_factor_ABC_transporter"/>
</dbReference>
<keyword evidence="3 5" id="KW-1133">Transmembrane helix</keyword>
<dbReference type="InterPro" id="IPR000412">
    <property type="entry name" value="ABC_2_transport"/>
</dbReference>
<gene>
    <name evidence="7" type="ORF">DFQ01_104157</name>
</gene>
<evidence type="ECO:0000256" key="2">
    <source>
        <dbReference type="ARBA" id="ARBA00022692"/>
    </source>
</evidence>
<keyword evidence="2 5" id="KW-0812">Transmembrane</keyword>